<dbReference type="SMART" id="SM00873">
    <property type="entry name" value="B3_4"/>
    <property type="match status" value="1"/>
</dbReference>
<dbReference type="AlphaFoldDB" id="A0A9D9E6W2"/>
<dbReference type="Gene3D" id="3.50.40.10">
    <property type="entry name" value="Phenylalanyl-trna Synthetase, Chain B, domain 3"/>
    <property type="match status" value="1"/>
</dbReference>
<reference evidence="2" key="2">
    <citation type="journal article" date="2021" name="PeerJ">
        <title>Extensive microbial diversity within the chicken gut microbiome revealed by metagenomics and culture.</title>
        <authorList>
            <person name="Gilroy R."/>
            <person name="Ravi A."/>
            <person name="Getino M."/>
            <person name="Pursley I."/>
            <person name="Horton D.L."/>
            <person name="Alikhan N.F."/>
            <person name="Baker D."/>
            <person name="Gharbi K."/>
            <person name="Hall N."/>
            <person name="Watson M."/>
            <person name="Adriaenssens E.M."/>
            <person name="Foster-Nyarko E."/>
            <person name="Jarju S."/>
            <person name="Secka A."/>
            <person name="Antonio M."/>
            <person name="Oren A."/>
            <person name="Chaudhuri R.R."/>
            <person name="La Ragione R."/>
            <person name="Hildebrand F."/>
            <person name="Pallen M.J."/>
        </authorList>
    </citation>
    <scope>NUCLEOTIDE SEQUENCE</scope>
    <source>
        <strain evidence="2">C6-149</strain>
    </source>
</reference>
<dbReference type="Pfam" id="PF03483">
    <property type="entry name" value="B3_4"/>
    <property type="match status" value="1"/>
</dbReference>
<gene>
    <name evidence="2" type="ORF">IAA89_03240</name>
</gene>
<accession>A0A9D9E6W2</accession>
<evidence type="ECO:0000259" key="1">
    <source>
        <dbReference type="SMART" id="SM00873"/>
    </source>
</evidence>
<dbReference type="GO" id="GO:0003723">
    <property type="term" value="F:RNA binding"/>
    <property type="evidence" value="ECO:0007669"/>
    <property type="project" value="InterPro"/>
</dbReference>
<evidence type="ECO:0000313" key="3">
    <source>
        <dbReference type="Proteomes" id="UP000823614"/>
    </source>
</evidence>
<organism evidence="2 3">
    <name type="scientific">Candidatus Gallilactobacillus intestinavium</name>
    <dbReference type="NCBI Taxonomy" id="2840838"/>
    <lineage>
        <taxon>Bacteria</taxon>
        <taxon>Bacillati</taxon>
        <taxon>Bacillota</taxon>
        <taxon>Bacilli</taxon>
        <taxon>Lactobacillales</taxon>
        <taxon>Lactobacillaceae</taxon>
        <taxon>Lactobacillaceae incertae sedis</taxon>
        <taxon>Candidatus Gallilactobacillus</taxon>
    </lineage>
</organism>
<reference evidence="2" key="1">
    <citation type="submission" date="2020-10" db="EMBL/GenBank/DDBJ databases">
        <authorList>
            <person name="Gilroy R."/>
        </authorList>
    </citation>
    <scope>NUCLEOTIDE SEQUENCE</scope>
    <source>
        <strain evidence="2">C6-149</strain>
    </source>
</reference>
<dbReference type="InterPro" id="IPR020825">
    <property type="entry name" value="Phe-tRNA_synthase-like_B3/B4"/>
</dbReference>
<comment type="caution">
    <text evidence="2">The sequence shown here is derived from an EMBL/GenBank/DDBJ whole genome shotgun (WGS) entry which is preliminary data.</text>
</comment>
<dbReference type="InterPro" id="IPR005146">
    <property type="entry name" value="B3/B4_tRNA-bd"/>
</dbReference>
<protein>
    <recommendedName>
        <fullName evidence="1">B3/B4 tRNA-binding domain-containing protein</fullName>
    </recommendedName>
</protein>
<evidence type="ECO:0000313" key="2">
    <source>
        <dbReference type="EMBL" id="MBO8441445.1"/>
    </source>
</evidence>
<sequence length="238" mass="27346">MKKFILDDSLFELFPDAKIEYFTVFNIDNHLMQDNYSYFLDLLKKAKKEAQQYIKIDPFRDNEVVSSWRSVYQKFKKKKGARSSIEALLKRVSQDRDFEPIIPLVDLYNSISLRYGIPCGGENIDAISDNMHLGVTEGGDKFLPLGSDKDEPTLNGEVCYYDDEGAICRCWNWREAQRTMLTEDTKNAVLVTEAATREQAKSLHEAMKELQALVNNVFDVVPNELITLDKNNKEGIIV</sequence>
<dbReference type="PANTHER" id="PTHR39209:SF2">
    <property type="entry name" value="CYTOPLASMIC PROTEIN"/>
    <property type="match status" value="1"/>
</dbReference>
<feature type="domain" description="B3/B4 tRNA-binding" evidence="1">
    <location>
        <begin position="66"/>
        <end position="219"/>
    </location>
</feature>
<dbReference type="EMBL" id="JADIMP010000053">
    <property type="protein sequence ID" value="MBO8441445.1"/>
    <property type="molecule type" value="Genomic_DNA"/>
</dbReference>
<name>A0A9D9E6W2_9LACO</name>
<dbReference type="Proteomes" id="UP000823614">
    <property type="component" value="Unassembled WGS sequence"/>
</dbReference>
<proteinExistence type="predicted"/>
<dbReference type="SUPFAM" id="SSF56037">
    <property type="entry name" value="PheT/TilS domain"/>
    <property type="match status" value="1"/>
</dbReference>
<dbReference type="GO" id="GO:0004826">
    <property type="term" value="F:phenylalanine-tRNA ligase activity"/>
    <property type="evidence" value="ECO:0007669"/>
    <property type="project" value="InterPro"/>
</dbReference>
<dbReference type="PANTHER" id="PTHR39209">
    <property type="match status" value="1"/>
</dbReference>